<comment type="caution">
    <text evidence="2">The sequence shown here is derived from an EMBL/GenBank/DDBJ whole genome shotgun (WGS) entry which is preliminary data.</text>
</comment>
<evidence type="ECO:0000313" key="2">
    <source>
        <dbReference type="EMBL" id="OGX89519.1"/>
    </source>
</evidence>
<gene>
    <name evidence="2" type="ORF">BEN49_08980</name>
</gene>
<dbReference type="Gene3D" id="3.90.1570.10">
    <property type="entry name" value="tt1808, chain A"/>
    <property type="match status" value="1"/>
</dbReference>
<dbReference type="Pfam" id="PF05685">
    <property type="entry name" value="Uma2"/>
    <property type="match status" value="1"/>
</dbReference>
<proteinExistence type="predicted"/>
<dbReference type="InterPro" id="IPR011335">
    <property type="entry name" value="Restrct_endonuc-II-like"/>
</dbReference>
<dbReference type="PANTHER" id="PTHR36558:SF1">
    <property type="entry name" value="RESTRICTION ENDONUCLEASE DOMAIN-CONTAINING PROTEIN-RELATED"/>
    <property type="match status" value="1"/>
</dbReference>
<dbReference type="OrthoDB" id="668969at2"/>
<feature type="domain" description="Putative restriction endonuclease" evidence="1">
    <location>
        <begin position="14"/>
        <end position="174"/>
    </location>
</feature>
<dbReference type="InterPro" id="IPR008538">
    <property type="entry name" value="Uma2"/>
</dbReference>
<dbReference type="Proteomes" id="UP000177506">
    <property type="component" value="Unassembled WGS sequence"/>
</dbReference>
<evidence type="ECO:0000313" key="3">
    <source>
        <dbReference type="Proteomes" id="UP000177506"/>
    </source>
</evidence>
<dbReference type="AlphaFoldDB" id="A0A1G1TF87"/>
<name>A0A1G1TF87_9BACT</name>
<evidence type="ECO:0000259" key="1">
    <source>
        <dbReference type="Pfam" id="PF05685"/>
    </source>
</evidence>
<accession>A0A1G1TF87</accession>
<dbReference type="InterPro" id="IPR012296">
    <property type="entry name" value="Nuclease_put_TT1808"/>
</dbReference>
<reference evidence="2 3" key="1">
    <citation type="submission" date="2016-08" db="EMBL/GenBank/DDBJ databases">
        <title>Hymenobacter coccineus sp. nov., Hymenobacter lapidarius sp. nov. and Hymenobacter glacialis sp. nov., isolated from Antarctic soil.</title>
        <authorList>
            <person name="Sedlacek I."/>
            <person name="Kralova S."/>
            <person name="Kyrova K."/>
            <person name="Maslanova I."/>
            <person name="Stankova E."/>
            <person name="Vrbovska V."/>
            <person name="Nemec M."/>
            <person name="Bartak M."/>
            <person name="Svec P."/>
            <person name="Busse H.-J."/>
            <person name="Pantucek R."/>
        </authorList>
    </citation>
    <scope>NUCLEOTIDE SEQUENCE [LARGE SCALE GENOMIC DNA]</scope>
    <source>
        <strain evidence="2 3">CCM 8649</strain>
    </source>
</reference>
<dbReference type="CDD" id="cd06260">
    <property type="entry name" value="DUF820-like"/>
    <property type="match status" value="1"/>
</dbReference>
<protein>
    <recommendedName>
        <fullName evidence="1">Putative restriction endonuclease domain-containing protein</fullName>
    </recommendedName>
</protein>
<dbReference type="EMBL" id="MDZA01000277">
    <property type="protein sequence ID" value="OGX89519.1"/>
    <property type="molecule type" value="Genomic_DNA"/>
</dbReference>
<keyword evidence="3" id="KW-1185">Reference proteome</keyword>
<sequence>MGQAESGARRYTVAEYMAMEAAADVRHEFFEGEVFAMSGASTTHNILVLNCAFALRTGLRGQPCRVFTESVQLAVESGRYYNYPDVLVTCAPADLAAQRTVTEPVLIIEVLSKSTANRDRSWKFNQYKNIASLRHYLLVSQTTCLVEWYRREASGVWSFTPLAAFSDEIVISELALTLRLQAIYEDAGITQMSIHPEPEVPEE</sequence>
<dbReference type="SUPFAM" id="SSF52980">
    <property type="entry name" value="Restriction endonuclease-like"/>
    <property type="match status" value="1"/>
</dbReference>
<organism evidence="2 3">
    <name type="scientific">Hymenobacter coccineus</name>
    <dbReference type="NCBI Taxonomy" id="1908235"/>
    <lineage>
        <taxon>Bacteria</taxon>
        <taxon>Pseudomonadati</taxon>
        <taxon>Bacteroidota</taxon>
        <taxon>Cytophagia</taxon>
        <taxon>Cytophagales</taxon>
        <taxon>Hymenobacteraceae</taxon>
        <taxon>Hymenobacter</taxon>
    </lineage>
</organism>
<dbReference type="PANTHER" id="PTHR36558">
    <property type="entry name" value="GLR1098 PROTEIN"/>
    <property type="match status" value="1"/>
</dbReference>